<name>A0A8J8SZH3_HALGN</name>
<dbReference type="PROSITE" id="PS50600">
    <property type="entry name" value="ULP_PROTEASE"/>
    <property type="match status" value="1"/>
</dbReference>
<organism evidence="6 7">
    <name type="scientific">Halteria grandinella</name>
    <dbReference type="NCBI Taxonomy" id="5974"/>
    <lineage>
        <taxon>Eukaryota</taxon>
        <taxon>Sar</taxon>
        <taxon>Alveolata</taxon>
        <taxon>Ciliophora</taxon>
        <taxon>Intramacronucleata</taxon>
        <taxon>Spirotrichea</taxon>
        <taxon>Stichotrichia</taxon>
        <taxon>Sporadotrichida</taxon>
        <taxon>Halteriidae</taxon>
        <taxon>Halteria</taxon>
    </lineage>
</organism>
<keyword evidence="7" id="KW-1185">Reference proteome</keyword>
<keyword evidence="2" id="KW-0645">Protease</keyword>
<evidence type="ECO:0000259" key="5">
    <source>
        <dbReference type="PROSITE" id="PS50600"/>
    </source>
</evidence>
<dbReference type="Pfam" id="PF02902">
    <property type="entry name" value="Peptidase_C48"/>
    <property type="match status" value="1"/>
</dbReference>
<evidence type="ECO:0000256" key="2">
    <source>
        <dbReference type="ARBA" id="ARBA00022670"/>
    </source>
</evidence>
<evidence type="ECO:0000256" key="1">
    <source>
        <dbReference type="ARBA" id="ARBA00005234"/>
    </source>
</evidence>
<protein>
    <recommendedName>
        <fullName evidence="5">Ubiquitin-like protease family profile domain-containing protein</fullName>
    </recommendedName>
</protein>
<keyword evidence="3" id="KW-0378">Hydrolase</keyword>
<comment type="similarity">
    <text evidence="1">Belongs to the peptidase C48 family.</text>
</comment>
<dbReference type="InterPro" id="IPR003653">
    <property type="entry name" value="Peptidase_C48_C"/>
</dbReference>
<reference evidence="6" key="1">
    <citation type="submission" date="2019-06" db="EMBL/GenBank/DDBJ databases">
        <authorList>
            <person name="Zheng W."/>
        </authorList>
    </citation>
    <scope>NUCLEOTIDE SEQUENCE</scope>
    <source>
        <strain evidence="6">QDHG01</strain>
    </source>
</reference>
<dbReference type="EMBL" id="RRYP01014439">
    <property type="protein sequence ID" value="TNV75978.1"/>
    <property type="molecule type" value="Genomic_DNA"/>
</dbReference>
<gene>
    <name evidence="6" type="ORF">FGO68_gene1184</name>
</gene>
<evidence type="ECO:0000256" key="3">
    <source>
        <dbReference type="ARBA" id="ARBA00022801"/>
    </source>
</evidence>
<proteinExistence type="inferred from homology"/>
<dbReference type="GO" id="GO:0006508">
    <property type="term" value="P:proteolysis"/>
    <property type="evidence" value="ECO:0007669"/>
    <property type="project" value="UniProtKB-KW"/>
</dbReference>
<dbReference type="AlphaFoldDB" id="A0A8J8SZH3"/>
<evidence type="ECO:0000256" key="4">
    <source>
        <dbReference type="ARBA" id="ARBA00022807"/>
    </source>
</evidence>
<feature type="domain" description="Ubiquitin-like protease family profile" evidence="5">
    <location>
        <begin position="15"/>
        <end position="188"/>
    </location>
</feature>
<dbReference type="InterPro" id="IPR038765">
    <property type="entry name" value="Papain-like_cys_pep_sf"/>
</dbReference>
<dbReference type="OrthoDB" id="5065855at2759"/>
<dbReference type="Proteomes" id="UP000785679">
    <property type="component" value="Unassembled WGS sequence"/>
</dbReference>
<keyword evidence="4" id="KW-0788">Thiol protease</keyword>
<evidence type="ECO:0000313" key="7">
    <source>
        <dbReference type="Proteomes" id="UP000785679"/>
    </source>
</evidence>
<dbReference type="SUPFAM" id="SSF54001">
    <property type="entry name" value="Cysteine proteinases"/>
    <property type="match status" value="1"/>
</dbReference>
<comment type="caution">
    <text evidence="6">The sequence shown here is derived from an EMBL/GenBank/DDBJ whole genome shotgun (WGS) entry which is preliminary data.</text>
</comment>
<dbReference type="InterPro" id="IPR044613">
    <property type="entry name" value="Nep1/2-like"/>
</dbReference>
<dbReference type="GO" id="GO:0019784">
    <property type="term" value="F:deNEDDylase activity"/>
    <property type="evidence" value="ECO:0007669"/>
    <property type="project" value="InterPro"/>
</dbReference>
<dbReference type="PANTHER" id="PTHR46468">
    <property type="entry name" value="SENTRIN-SPECIFIC PROTEASE 8"/>
    <property type="match status" value="1"/>
</dbReference>
<sequence>MESKSKQILVSLGSAVLRQSDIDNFQDGYWLNDSCITFYYEHLVKTLLPKDSKLPKIVLMDPSAASELIYSQFTGDPDQDELLNDIYGPLGLHKTELAFIPVNDNTDRTKAAGGSHWSLLVYHRSANKWYQIDSMTISVTEQSKAMSRNINYLVKPSETPIVESVSGCAKQDNSYDCGMYVLENTESILTEFIKQGGKSEFKIDGSILKGVTSSSVSAKRRQIMEIIGGYIEERRKAGQI</sequence>
<dbReference type="PANTHER" id="PTHR46468:SF1">
    <property type="entry name" value="SENTRIN-SPECIFIC PROTEASE 8"/>
    <property type="match status" value="1"/>
</dbReference>
<accession>A0A8J8SZH3</accession>
<dbReference type="Gene3D" id="3.40.395.10">
    <property type="entry name" value="Adenoviral Proteinase, Chain A"/>
    <property type="match status" value="1"/>
</dbReference>
<evidence type="ECO:0000313" key="6">
    <source>
        <dbReference type="EMBL" id="TNV75978.1"/>
    </source>
</evidence>
<dbReference type="GO" id="GO:0008234">
    <property type="term" value="F:cysteine-type peptidase activity"/>
    <property type="evidence" value="ECO:0007669"/>
    <property type="project" value="UniProtKB-KW"/>
</dbReference>
<dbReference type="GO" id="GO:0000338">
    <property type="term" value="P:protein deneddylation"/>
    <property type="evidence" value="ECO:0007669"/>
    <property type="project" value="TreeGrafter"/>
</dbReference>